<sequence length="57" mass="6680">MTEVVPARLASESIVYKQKFLLVSCLLDHQSRQICLLKRYEKGRCTLPRPELMHRPP</sequence>
<proteinExistence type="predicted"/>
<gene>
    <name evidence="1" type="ORF">WMSIL1_LOCUS6249</name>
</gene>
<protein>
    <submittedName>
        <fullName evidence="1">Uncharacterized protein</fullName>
    </submittedName>
</protein>
<dbReference type="AlphaFoldDB" id="A0A564YGR6"/>
<name>A0A564YGR6_HYMDI</name>
<dbReference type="Proteomes" id="UP000321570">
    <property type="component" value="Unassembled WGS sequence"/>
</dbReference>
<keyword evidence="2" id="KW-1185">Reference proteome</keyword>
<dbReference type="EMBL" id="CABIJS010000221">
    <property type="protein sequence ID" value="VUZ46376.1"/>
    <property type="molecule type" value="Genomic_DNA"/>
</dbReference>
<reference evidence="1 2" key="1">
    <citation type="submission" date="2019-07" db="EMBL/GenBank/DDBJ databases">
        <authorList>
            <person name="Jastrzebski P J."/>
            <person name="Paukszto L."/>
            <person name="Jastrzebski P J."/>
        </authorList>
    </citation>
    <scope>NUCLEOTIDE SEQUENCE [LARGE SCALE GENOMIC DNA]</scope>
    <source>
        <strain evidence="1 2">WMS-il1</strain>
    </source>
</reference>
<evidence type="ECO:0000313" key="1">
    <source>
        <dbReference type="EMBL" id="VUZ46376.1"/>
    </source>
</evidence>
<evidence type="ECO:0000313" key="2">
    <source>
        <dbReference type="Proteomes" id="UP000321570"/>
    </source>
</evidence>
<organism evidence="1 2">
    <name type="scientific">Hymenolepis diminuta</name>
    <name type="common">Rat tapeworm</name>
    <dbReference type="NCBI Taxonomy" id="6216"/>
    <lineage>
        <taxon>Eukaryota</taxon>
        <taxon>Metazoa</taxon>
        <taxon>Spiralia</taxon>
        <taxon>Lophotrochozoa</taxon>
        <taxon>Platyhelminthes</taxon>
        <taxon>Cestoda</taxon>
        <taxon>Eucestoda</taxon>
        <taxon>Cyclophyllidea</taxon>
        <taxon>Hymenolepididae</taxon>
        <taxon>Hymenolepis</taxon>
    </lineage>
</organism>
<accession>A0A564YGR6</accession>